<feature type="transmembrane region" description="Helical" evidence="6">
    <location>
        <begin position="74"/>
        <end position="92"/>
    </location>
</feature>
<organism evidence="8 9">
    <name type="scientific">Seminavis robusta</name>
    <dbReference type="NCBI Taxonomy" id="568900"/>
    <lineage>
        <taxon>Eukaryota</taxon>
        <taxon>Sar</taxon>
        <taxon>Stramenopiles</taxon>
        <taxon>Ochrophyta</taxon>
        <taxon>Bacillariophyta</taxon>
        <taxon>Bacillariophyceae</taxon>
        <taxon>Bacillariophycidae</taxon>
        <taxon>Naviculales</taxon>
        <taxon>Naviculaceae</taxon>
        <taxon>Seminavis</taxon>
    </lineage>
</organism>
<feature type="transmembrane region" description="Helical" evidence="6">
    <location>
        <begin position="12"/>
        <end position="29"/>
    </location>
</feature>
<sequence>MAPFNLSPNMEVVVSVIAYSICSGSLVLLNKLILHRLPYPSLVITFQLCAALVFIFSAKAGGLLQVDPLKWEHVVPYLYYIVAFAMGVYCNMRSLSVSNVETVIVFRALAPCLVAFLDAIFLGREYPSKRSWGGIGLIVCGAYGYASFDKEFQTQGVAAYFWPVCYMCIISFEMAYGKKIIRSVDLKTLSGPVMYTNLLGITPMLLFAGMGGEFSKFHNDVVANNEYTLPSGTVPLMLVGCAVGTGIGYSSWWCRDKVSATSFTIVGVMNKCLTILMNYMVWDNHAKPAGIACLFLCLVGGSVYQQAPMRASTRHYKIAAVDSDDIWGDDMSVLVRDEEKDEQQDLLNNRQKKGGNLNKPKRTTDNRTP</sequence>
<dbReference type="Pfam" id="PF00892">
    <property type="entry name" value="EamA"/>
    <property type="match status" value="1"/>
</dbReference>
<evidence type="ECO:0000259" key="7">
    <source>
        <dbReference type="Pfam" id="PF00892"/>
    </source>
</evidence>
<dbReference type="PANTHER" id="PTHR11132">
    <property type="entry name" value="SOLUTE CARRIER FAMILY 35"/>
    <property type="match status" value="1"/>
</dbReference>
<dbReference type="AlphaFoldDB" id="A0A9N8EIU6"/>
<name>A0A9N8EIU6_9STRA</name>
<keyword evidence="9" id="KW-1185">Reference proteome</keyword>
<feature type="region of interest" description="Disordered" evidence="5">
    <location>
        <begin position="338"/>
        <end position="369"/>
    </location>
</feature>
<feature type="transmembrane region" description="Helical" evidence="6">
    <location>
        <begin position="104"/>
        <end position="123"/>
    </location>
</feature>
<protein>
    <submittedName>
        <fullName evidence="8">Mannose transporter GONST3</fullName>
    </submittedName>
</protein>
<accession>A0A9N8EIU6</accession>
<comment type="caution">
    <text evidence="8">The sequence shown here is derived from an EMBL/GenBank/DDBJ whole genome shotgun (WGS) entry which is preliminary data.</text>
</comment>
<feature type="transmembrane region" description="Helical" evidence="6">
    <location>
        <begin position="157"/>
        <end position="177"/>
    </location>
</feature>
<evidence type="ECO:0000256" key="4">
    <source>
        <dbReference type="ARBA" id="ARBA00023136"/>
    </source>
</evidence>
<dbReference type="InterPro" id="IPR037185">
    <property type="entry name" value="EmrE-like"/>
</dbReference>
<dbReference type="Gene3D" id="1.10.3730.20">
    <property type="match status" value="1"/>
</dbReference>
<evidence type="ECO:0000256" key="2">
    <source>
        <dbReference type="ARBA" id="ARBA00022692"/>
    </source>
</evidence>
<keyword evidence="3 6" id="KW-1133">Transmembrane helix</keyword>
<evidence type="ECO:0000313" key="9">
    <source>
        <dbReference type="Proteomes" id="UP001153069"/>
    </source>
</evidence>
<feature type="domain" description="EamA" evidence="7">
    <location>
        <begin position="14"/>
        <end position="144"/>
    </location>
</feature>
<feature type="transmembrane region" description="Helical" evidence="6">
    <location>
        <begin position="229"/>
        <end position="249"/>
    </location>
</feature>
<dbReference type="GO" id="GO:0016020">
    <property type="term" value="C:membrane"/>
    <property type="evidence" value="ECO:0007669"/>
    <property type="project" value="UniProtKB-SubCell"/>
</dbReference>
<evidence type="ECO:0000256" key="6">
    <source>
        <dbReference type="SAM" id="Phobius"/>
    </source>
</evidence>
<evidence type="ECO:0000313" key="8">
    <source>
        <dbReference type="EMBL" id="CAB9521538.1"/>
    </source>
</evidence>
<keyword evidence="2 6" id="KW-0812">Transmembrane</keyword>
<evidence type="ECO:0000256" key="3">
    <source>
        <dbReference type="ARBA" id="ARBA00022989"/>
    </source>
</evidence>
<feature type="transmembrane region" description="Helical" evidence="6">
    <location>
        <begin position="41"/>
        <end position="62"/>
    </location>
</feature>
<dbReference type="Proteomes" id="UP001153069">
    <property type="component" value="Unassembled WGS sequence"/>
</dbReference>
<gene>
    <name evidence="8" type="ORF">SEMRO_1205_G252300.1</name>
</gene>
<feature type="transmembrane region" description="Helical" evidence="6">
    <location>
        <begin position="261"/>
        <end position="282"/>
    </location>
</feature>
<dbReference type="InterPro" id="IPR000620">
    <property type="entry name" value="EamA_dom"/>
</dbReference>
<reference evidence="8" key="1">
    <citation type="submission" date="2020-06" db="EMBL/GenBank/DDBJ databases">
        <authorList>
            <consortium name="Plant Systems Biology data submission"/>
        </authorList>
    </citation>
    <scope>NUCLEOTIDE SEQUENCE</scope>
    <source>
        <strain evidence="8">D6</strain>
    </source>
</reference>
<dbReference type="OrthoDB" id="417037at2759"/>
<feature type="transmembrane region" description="Helical" evidence="6">
    <location>
        <begin position="288"/>
        <end position="307"/>
    </location>
</feature>
<evidence type="ECO:0000256" key="1">
    <source>
        <dbReference type="ARBA" id="ARBA00004141"/>
    </source>
</evidence>
<comment type="subcellular location">
    <subcellularLocation>
        <location evidence="1">Membrane</location>
        <topology evidence="1">Multi-pass membrane protein</topology>
    </subcellularLocation>
</comment>
<evidence type="ECO:0000256" key="5">
    <source>
        <dbReference type="SAM" id="MobiDB-lite"/>
    </source>
</evidence>
<feature type="transmembrane region" description="Helical" evidence="6">
    <location>
        <begin position="189"/>
        <end position="209"/>
    </location>
</feature>
<dbReference type="EMBL" id="CAICTM010001203">
    <property type="protein sequence ID" value="CAB9521538.1"/>
    <property type="molecule type" value="Genomic_DNA"/>
</dbReference>
<keyword evidence="4 6" id="KW-0472">Membrane</keyword>
<dbReference type="SUPFAM" id="SSF103481">
    <property type="entry name" value="Multidrug resistance efflux transporter EmrE"/>
    <property type="match status" value="1"/>
</dbReference>
<dbReference type="InterPro" id="IPR050186">
    <property type="entry name" value="TPT_transporter"/>
</dbReference>
<proteinExistence type="predicted"/>